<protein>
    <recommendedName>
        <fullName evidence="5">AAA+ ATPase domain-containing protein</fullName>
    </recommendedName>
</protein>
<dbReference type="Proteomes" id="UP000270661">
    <property type="component" value="Unassembled WGS sequence"/>
</dbReference>
<evidence type="ECO:0000313" key="6">
    <source>
        <dbReference type="EMBL" id="RMM53468.1"/>
    </source>
</evidence>
<feature type="compositionally biased region" description="Low complexity" evidence="4">
    <location>
        <begin position="28"/>
        <end position="63"/>
    </location>
</feature>
<dbReference type="EMBL" id="RBOJ01000035">
    <property type="protein sequence ID" value="RMM53468.1"/>
    <property type="molecule type" value="Genomic_DNA"/>
</dbReference>
<dbReference type="GO" id="GO:0016887">
    <property type="term" value="F:ATP hydrolysis activity"/>
    <property type="evidence" value="ECO:0007669"/>
    <property type="project" value="InterPro"/>
</dbReference>
<dbReference type="InterPro" id="IPR011703">
    <property type="entry name" value="ATPase_AAA-3"/>
</dbReference>
<dbReference type="Pfam" id="PF07726">
    <property type="entry name" value="AAA_3"/>
    <property type="match status" value="1"/>
</dbReference>
<dbReference type="SUPFAM" id="SSF52540">
    <property type="entry name" value="P-loop containing nucleoside triphosphate hydrolases"/>
    <property type="match status" value="1"/>
</dbReference>
<proteinExistence type="inferred from homology"/>
<dbReference type="InterPro" id="IPR003593">
    <property type="entry name" value="AAA+_ATPase"/>
</dbReference>
<organism evidence="6 7">
    <name type="scientific">Pseudomonas corrugata</name>
    <dbReference type="NCBI Taxonomy" id="47879"/>
    <lineage>
        <taxon>Bacteria</taxon>
        <taxon>Pseudomonadati</taxon>
        <taxon>Pseudomonadota</taxon>
        <taxon>Gammaproteobacteria</taxon>
        <taxon>Pseudomonadales</taxon>
        <taxon>Pseudomonadaceae</taxon>
        <taxon>Pseudomonas</taxon>
    </lineage>
</organism>
<dbReference type="AlphaFoldDB" id="A0A3M3EV22"/>
<dbReference type="FunFam" id="3.40.50.300:FF:000640">
    <property type="entry name" value="MoxR family ATPase"/>
    <property type="match status" value="1"/>
</dbReference>
<keyword evidence="1" id="KW-0547">Nucleotide-binding</keyword>
<evidence type="ECO:0000259" key="5">
    <source>
        <dbReference type="SMART" id="SM00382"/>
    </source>
</evidence>
<dbReference type="Gene3D" id="3.40.50.300">
    <property type="entry name" value="P-loop containing nucleotide triphosphate hydrolases"/>
    <property type="match status" value="1"/>
</dbReference>
<gene>
    <name evidence="6" type="ORF">ALQ77_100130</name>
</gene>
<evidence type="ECO:0000256" key="3">
    <source>
        <dbReference type="ARBA" id="ARBA00061607"/>
    </source>
</evidence>
<dbReference type="Gene3D" id="1.10.8.80">
    <property type="entry name" value="Magnesium chelatase subunit I, C-Terminal domain"/>
    <property type="match status" value="1"/>
</dbReference>
<dbReference type="GO" id="GO:0005524">
    <property type="term" value="F:ATP binding"/>
    <property type="evidence" value="ECO:0007669"/>
    <property type="project" value="UniProtKB-KW"/>
</dbReference>
<evidence type="ECO:0000256" key="4">
    <source>
        <dbReference type="SAM" id="MobiDB-lite"/>
    </source>
</evidence>
<accession>A0A3M3EV22</accession>
<dbReference type="CDD" id="cd00009">
    <property type="entry name" value="AAA"/>
    <property type="match status" value="1"/>
</dbReference>
<keyword evidence="7" id="KW-1185">Reference proteome</keyword>
<keyword evidence="2" id="KW-0067">ATP-binding</keyword>
<dbReference type="SMART" id="SM00382">
    <property type="entry name" value="AAA"/>
    <property type="match status" value="1"/>
</dbReference>
<evidence type="ECO:0000256" key="2">
    <source>
        <dbReference type="ARBA" id="ARBA00022840"/>
    </source>
</evidence>
<dbReference type="STRING" id="47879.AXG94_09355"/>
<dbReference type="Pfam" id="PF17863">
    <property type="entry name" value="AAA_lid_2"/>
    <property type="match status" value="1"/>
</dbReference>
<dbReference type="InterPro" id="IPR027417">
    <property type="entry name" value="P-loop_NTPase"/>
</dbReference>
<dbReference type="InterPro" id="IPR041628">
    <property type="entry name" value="ChlI/MoxR_AAA_lid"/>
</dbReference>
<reference evidence="6 7" key="1">
    <citation type="submission" date="2018-08" db="EMBL/GenBank/DDBJ databases">
        <title>Recombination of ecologically and evolutionarily significant loci maintains genetic cohesion in the Pseudomonas syringae species complex.</title>
        <authorList>
            <person name="Dillon M."/>
            <person name="Thakur S."/>
            <person name="Almeida R.N.D."/>
            <person name="Weir B.S."/>
            <person name="Guttman D.S."/>
        </authorList>
    </citation>
    <scope>NUCLEOTIDE SEQUENCE [LARGE SCALE GENOMIC DNA]</scope>
    <source>
        <strain evidence="6 7">NCPPB2445</strain>
    </source>
</reference>
<feature type="domain" description="AAA+ ATPase" evidence="5">
    <location>
        <begin position="168"/>
        <end position="309"/>
    </location>
</feature>
<feature type="region of interest" description="Disordered" evidence="4">
    <location>
        <begin position="1"/>
        <end position="97"/>
    </location>
</feature>
<evidence type="ECO:0000313" key="7">
    <source>
        <dbReference type="Proteomes" id="UP000270661"/>
    </source>
</evidence>
<dbReference type="InterPro" id="IPR050764">
    <property type="entry name" value="CbbQ/NirQ/NorQ/GpvN"/>
</dbReference>
<comment type="caution">
    <text evidence="6">The sequence shown here is derived from an EMBL/GenBank/DDBJ whole genome shotgun (WGS) entry which is preliminary data.</text>
</comment>
<dbReference type="PANTHER" id="PTHR42759:SF1">
    <property type="entry name" value="MAGNESIUM-CHELATASE SUBUNIT CHLD"/>
    <property type="match status" value="1"/>
</dbReference>
<comment type="similarity">
    <text evidence="3">Belongs to the MoxR family.</text>
</comment>
<sequence length="450" mass="48293">MALALGDPPRPAATTGLQGPAPAGRTCAGQRRVPAAAQRPAASAANLATGRAASGAASSSRLRTTGRRRTVASARTAQPPIHAGHQPGLEPPAETAHVQRRVLPPGRPSANPQECLMTEQNEPAGSQAHAAQQRQRASQLAQAIRTELHKAVVGQAAVIDDVLTALIAGGHVLLEGVPGLGKTLLVRALARCFSGEFARIQFTPDLMPSDVTGHAVYDLQTEQFNLRKGPVFTNLLLADEINRAPAKTQAALLEAMQERQVTLEGRALPIAQPFMVLATQNPIEQEGTYPLPEAELDRFMLKVRMDYPDAEQEMNMVRQVSRSTRADMLDVQPLRTVLQAKDVQALQRIASDLPMDDQVLDYAVRLARTTRSWPGLSLGAGPRASIALVRCARARALLRGGEFVVPDDIKGCALAVLRHRVRLAPELDIEGLSVDQVLGQLLDQVPAPRL</sequence>
<name>A0A3M3EV22_9PSED</name>
<dbReference type="PANTHER" id="PTHR42759">
    <property type="entry name" value="MOXR FAMILY PROTEIN"/>
    <property type="match status" value="1"/>
</dbReference>
<evidence type="ECO:0000256" key="1">
    <source>
        <dbReference type="ARBA" id="ARBA00022741"/>
    </source>
</evidence>